<reference evidence="4" key="1">
    <citation type="submission" date="2016-10" db="EMBL/GenBank/DDBJ databases">
        <authorList>
            <person name="Varghese N."/>
            <person name="Submissions S."/>
        </authorList>
    </citation>
    <scope>NUCLEOTIDE SEQUENCE [LARGE SCALE GENOMIC DNA]</scope>
    <source>
        <strain evidence="4">DSM 28881</strain>
    </source>
</reference>
<proteinExistence type="predicted"/>
<dbReference type="RefSeq" id="WP_090837780.1">
    <property type="nucleotide sequence ID" value="NZ_FORM01000002.1"/>
</dbReference>
<sequence length="349" mass="40063">MQNITKHLVYLFLLLAVSQLKAQVMDSIPRIESIKETITTEERDALKLEIETINDQLEEDEITFEEAEQLKKEAAEKRALNIENRIAIAVNRLEFLTRNNQGSKDDIQKTVVSIKIGDSDREILGVRANRKPPKKDIRTGNQMLFAMGFNNTIIDGVSLSDTPYKLGGSGFVELGWLWKTRVLKESNFLRFKYGLSVQWNKLDIKNDMYFVQDGNQTILQSFDGDLKRAKFRTTSLVIPMHLEFGPWNKKDYKDGRVRYFNHNKFKVGLGGYFGVNGNAVQKLTYKENGDRVKEKIKRNFNTNTFTYGLSGYIGVGDLSLYAKYDIAPLFKNQTFDQNNISLGIRLDLD</sequence>
<evidence type="ECO:0000313" key="3">
    <source>
        <dbReference type="EMBL" id="SFI79520.1"/>
    </source>
</evidence>
<dbReference type="Proteomes" id="UP000199559">
    <property type="component" value="Unassembled WGS sequence"/>
</dbReference>
<evidence type="ECO:0000256" key="2">
    <source>
        <dbReference type="SAM" id="SignalP"/>
    </source>
</evidence>
<feature type="chain" id="PRO_5011470046" description="Outer membrane protein beta-barrel domain-containing protein" evidence="2">
    <location>
        <begin position="23"/>
        <end position="349"/>
    </location>
</feature>
<accession>A0A1I3L437</accession>
<evidence type="ECO:0000313" key="4">
    <source>
        <dbReference type="Proteomes" id="UP000199559"/>
    </source>
</evidence>
<feature type="signal peptide" evidence="2">
    <location>
        <begin position="1"/>
        <end position="22"/>
    </location>
</feature>
<protein>
    <recommendedName>
        <fullName evidence="5">Outer membrane protein beta-barrel domain-containing protein</fullName>
    </recommendedName>
</protein>
<keyword evidence="4" id="KW-1185">Reference proteome</keyword>
<dbReference type="STRING" id="1144750.SAMN05443431_102231"/>
<evidence type="ECO:0000256" key="1">
    <source>
        <dbReference type="SAM" id="Coils"/>
    </source>
</evidence>
<organism evidence="3 4">
    <name type="scientific">Olleya namhaensis</name>
    <dbReference type="NCBI Taxonomy" id="1144750"/>
    <lineage>
        <taxon>Bacteria</taxon>
        <taxon>Pseudomonadati</taxon>
        <taxon>Bacteroidota</taxon>
        <taxon>Flavobacteriia</taxon>
        <taxon>Flavobacteriales</taxon>
        <taxon>Flavobacteriaceae</taxon>
    </lineage>
</organism>
<keyword evidence="2" id="KW-0732">Signal</keyword>
<gene>
    <name evidence="3" type="ORF">SAMN05443431_102231</name>
</gene>
<evidence type="ECO:0008006" key="5">
    <source>
        <dbReference type="Google" id="ProtNLM"/>
    </source>
</evidence>
<dbReference type="AlphaFoldDB" id="A0A1I3L437"/>
<name>A0A1I3L437_9FLAO</name>
<dbReference type="EMBL" id="FORM01000002">
    <property type="protein sequence ID" value="SFI79520.1"/>
    <property type="molecule type" value="Genomic_DNA"/>
</dbReference>
<keyword evidence="1" id="KW-0175">Coiled coil</keyword>
<feature type="coiled-coil region" evidence="1">
    <location>
        <begin position="31"/>
        <end position="99"/>
    </location>
</feature>